<dbReference type="AlphaFoldDB" id="A0AAE7JSS6"/>
<feature type="domain" description="Spore coat protein U/FanG" evidence="1">
    <location>
        <begin position="238"/>
        <end position="363"/>
    </location>
</feature>
<reference evidence="3" key="1">
    <citation type="submission" date="2020-03" db="EMBL/GenBank/DDBJ databases">
        <title>Genome sequences of seven Enterobacteriaceae strains isolated from Canadian wastewater treatment facilities.</title>
        <authorList>
            <person name="Huang H."/>
            <person name="Chmara J.T."/>
            <person name="Duceppe M.-O."/>
        </authorList>
    </citation>
    <scope>NUCLEOTIDE SEQUENCE [LARGE SCALE GENOMIC DNA]</scope>
    <source>
        <strain evidence="3">Biosolid 3</strain>
    </source>
</reference>
<name>A0AAE7JSS6_SERFO</name>
<accession>A0AAE7JSS6</accession>
<dbReference type="Pfam" id="PF05229">
    <property type="entry name" value="SCPU"/>
    <property type="match status" value="1"/>
</dbReference>
<dbReference type="EMBL" id="CP054160">
    <property type="protein sequence ID" value="QKJ57903.2"/>
    <property type="molecule type" value="Genomic_DNA"/>
</dbReference>
<dbReference type="InterPro" id="IPR007893">
    <property type="entry name" value="Spore_coat_U/FanG"/>
</dbReference>
<dbReference type="InterPro" id="IPR053167">
    <property type="entry name" value="Spore_coat_component"/>
</dbReference>
<dbReference type="SMART" id="SM00972">
    <property type="entry name" value="SCPU"/>
    <property type="match status" value="1"/>
</dbReference>
<dbReference type="PANTHER" id="PTHR37089">
    <property type="entry name" value="PROTEIN U-RELATED"/>
    <property type="match status" value="1"/>
</dbReference>
<evidence type="ECO:0000259" key="1">
    <source>
        <dbReference type="Pfam" id="PF05229"/>
    </source>
</evidence>
<dbReference type="PANTHER" id="PTHR37089:SF1">
    <property type="entry name" value="MEMBRANE PROTEIN"/>
    <property type="match status" value="1"/>
</dbReference>
<proteinExistence type="predicted"/>
<protein>
    <submittedName>
        <fullName evidence="2">Spore coat U domain-containing protein</fullName>
    </submittedName>
</protein>
<dbReference type="RefSeq" id="WP_186529103.1">
    <property type="nucleotide sequence ID" value="NZ_CP054160.3"/>
</dbReference>
<dbReference type="Proteomes" id="UP000503464">
    <property type="component" value="Chromosome"/>
</dbReference>
<gene>
    <name evidence="2" type="ORF">G9399_05225</name>
</gene>
<evidence type="ECO:0000313" key="2">
    <source>
        <dbReference type="EMBL" id="QKJ57903.2"/>
    </source>
</evidence>
<sequence length="366" mass="40276">MRTITLHFLLLALSLTFVPSTWAITINWSKICDISWTDEVVDFTAGGAVSPLDLADTPQDYSQAVHVWCDQAPDITTKDAQHIGLVVEQQHNSATSFLAMSANQANQSLLPFVFCLGNHGSNLLCVDTVNKKITYNWGTDASVPSLMPQIFQKVTDGEMPDDCATKGTCGKGRIWPIPSGPYDYVAHVHITTDPKKIALSPPIPGAYSDNITLRLNGQVASGRTLIPDLDLTADNNPTVTLTATLKDDCRIINTPDVHFDGAFSSELTQTQDITLRCTNTTPYTISFQGENDSIGWHQMKSQTSDTFLRYQMYKDELHTQVWDANQAAGEGNGKEQKLRVFYATDPSQQNVPAGSYKDTVTMTLSY</sequence>
<evidence type="ECO:0000313" key="3">
    <source>
        <dbReference type="Proteomes" id="UP000503464"/>
    </source>
</evidence>
<organism evidence="2 3">
    <name type="scientific">Serratia fonticola</name>
    <dbReference type="NCBI Taxonomy" id="47917"/>
    <lineage>
        <taxon>Bacteria</taxon>
        <taxon>Pseudomonadati</taxon>
        <taxon>Pseudomonadota</taxon>
        <taxon>Gammaproteobacteria</taxon>
        <taxon>Enterobacterales</taxon>
        <taxon>Yersiniaceae</taxon>
        <taxon>Serratia</taxon>
    </lineage>
</organism>